<organism evidence="6 7">
    <name type="scientific">Paenibacillus algorifonticola</name>
    <dbReference type="NCBI Taxonomy" id="684063"/>
    <lineage>
        <taxon>Bacteria</taxon>
        <taxon>Bacillati</taxon>
        <taxon>Bacillota</taxon>
        <taxon>Bacilli</taxon>
        <taxon>Bacillales</taxon>
        <taxon>Paenibacillaceae</taxon>
        <taxon>Paenibacillus</taxon>
    </lineage>
</organism>
<dbReference type="InterPro" id="IPR036582">
    <property type="entry name" value="Mao_N_sf"/>
</dbReference>
<dbReference type="SUPFAM" id="SSF55383">
    <property type="entry name" value="Copper amine oxidase, domain N"/>
    <property type="match status" value="1"/>
</dbReference>
<evidence type="ECO:0000259" key="4">
    <source>
        <dbReference type="Pfam" id="PF02638"/>
    </source>
</evidence>
<feature type="domain" description="Copper amine oxidase-like N-terminal" evidence="5">
    <location>
        <begin position="38"/>
        <end position="145"/>
    </location>
</feature>
<dbReference type="InterPro" id="IPR052177">
    <property type="entry name" value="Divisome_Glycosyl_Hydrolase"/>
</dbReference>
<sequence length="573" mass="62777">MRFKRGLLLLLFVMLMIPAGVAPASVQAAVAPTIQIVLDGEVVSSDVPPYLREDLNVTMVPLRVISESLGAEVRWSQAAKQATISQDDTIITMISGQNSVFVNGSVITLDATVQTVSGRVMVPLRFVSNQLGVAVKWDNEAKVVNLYKDTVSPVPSTPASPAATPAPTPSTTAKPNPTATPVPTSIPTSTPVATTEPLPPVVLPTPAAGTELRGVWVSTIYNLDFPSTASYGKQAVQEKEFKALLDDVQAMGMNAVFVQVRPSADALYPSTLVPWSKVLTGKQGVAPTYDPLQFMIDETHRRGMTFHAWFNPFRANTDTDTSKLASNHVAVEHPDWVLNSGSQLLINPGVPAARQHVIDVIMEVVNNYDIDGVHLDDYFYPSNIALSDDATFKTYNSKKLATKAEWRRSNIDEFVQQLDESIHSVRPTVDFGISPFGVWRNKSQDANGSDTNAGVTAYDSMSADVRKWVKQGWIDYVAPQVYWSMSLSAARYDKVVDWWAAQVANTGVDLYIGHAAYKLGTKETGWQTSEEIIKQLKYNARHPEVKGDIYFSAKDLRKNPLGIIDALKSYYGK</sequence>
<gene>
    <name evidence="6" type="ORF">SAMN04487969_10716</name>
</gene>
<evidence type="ECO:0000256" key="3">
    <source>
        <dbReference type="SAM" id="SignalP"/>
    </source>
</evidence>
<dbReference type="Gene3D" id="3.20.20.80">
    <property type="entry name" value="Glycosidases"/>
    <property type="match status" value="1"/>
</dbReference>
<dbReference type="EMBL" id="FONN01000007">
    <property type="protein sequence ID" value="SFE80038.1"/>
    <property type="molecule type" value="Genomic_DNA"/>
</dbReference>
<evidence type="ECO:0000256" key="1">
    <source>
        <dbReference type="ARBA" id="ARBA00022729"/>
    </source>
</evidence>
<dbReference type="InterPro" id="IPR003790">
    <property type="entry name" value="GHL10"/>
</dbReference>
<name>A0A1I2DHV7_9BACL</name>
<dbReference type="Gene3D" id="3.30.457.10">
    <property type="entry name" value="Copper amine oxidase-like, N-terminal domain"/>
    <property type="match status" value="1"/>
</dbReference>
<evidence type="ECO:0000256" key="2">
    <source>
        <dbReference type="SAM" id="MobiDB-lite"/>
    </source>
</evidence>
<dbReference type="OrthoDB" id="9794671at2"/>
<dbReference type="InterPro" id="IPR017853">
    <property type="entry name" value="GH"/>
</dbReference>
<dbReference type="InterPro" id="IPR012854">
    <property type="entry name" value="Cu_amine_oxidase-like_N"/>
</dbReference>
<dbReference type="Proteomes" id="UP000183410">
    <property type="component" value="Unassembled WGS sequence"/>
</dbReference>
<feature type="signal peptide" evidence="3">
    <location>
        <begin position="1"/>
        <end position="24"/>
    </location>
</feature>
<evidence type="ECO:0000313" key="7">
    <source>
        <dbReference type="Proteomes" id="UP000183410"/>
    </source>
</evidence>
<evidence type="ECO:0000313" key="6">
    <source>
        <dbReference type="EMBL" id="SFE80038.1"/>
    </source>
</evidence>
<feature type="chain" id="PRO_5039704560" evidence="3">
    <location>
        <begin position="25"/>
        <end position="573"/>
    </location>
</feature>
<dbReference type="AlphaFoldDB" id="A0A1I2DHV7"/>
<reference evidence="7" key="1">
    <citation type="submission" date="2016-10" db="EMBL/GenBank/DDBJ databases">
        <authorList>
            <person name="Varghese N."/>
            <person name="Submissions S."/>
        </authorList>
    </citation>
    <scope>NUCLEOTIDE SEQUENCE [LARGE SCALE GENOMIC DNA]</scope>
    <source>
        <strain evidence="7">CGMCC 1.10223</strain>
    </source>
</reference>
<evidence type="ECO:0000259" key="5">
    <source>
        <dbReference type="Pfam" id="PF07833"/>
    </source>
</evidence>
<keyword evidence="7" id="KW-1185">Reference proteome</keyword>
<dbReference type="PANTHER" id="PTHR43405:SF1">
    <property type="entry name" value="GLYCOSYL HYDROLASE DIGH"/>
    <property type="match status" value="1"/>
</dbReference>
<keyword evidence="6" id="KW-0449">Lipoprotein</keyword>
<dbReference type="PANTHER" id="PTHR43405">
    <property type="entry name" value="GLYCOSYL HYDROLASE DIGH"/>
    <property type="match status" value="1"/>
</dbReference>
<dbReference type="SUPFAM" id="SSF51445">
    <property type="entry name" value="(Trans)glycosidases"/>
    <property type="match status" value="1"/>
</dbReference>
<proteinExistence type="predicted"/>
<accession>A0A1I2DHV7</accession>
<keyword evidence="1 3" id="KW-0732">Signal</keyword>
<dbReference type="Pfam" id="PF07833">
    <property type="entry name" value="Cu_amine_oxidN1"/>
    <property type="match status" value="1"/>
</dbReference>
<protein>
    <submittedName>
        <fullName evidence="6">Uncharacterized lipoprotein YddW, UPF0748 family</fullName>
    </submittedName>
</protein>
<feature type="domain" description="Glycosyl hydrolase-like 10" evidence="4">
    <location>
        <begin position="211"/>
        <end position="521"/>
    </location>
</feature>
<dbReference type="Pfam" id="PF02638">
    <property type="entry name" value="GHL10"/>
    <property type="match status" value="1"/>
</dbReference>
<dbReference type="RefSeq" id="WP_046232762.1">
    <property type="nucleotide sequence ID" value="NZ_FONN01000007.1"/>
</dbReference>
<feature type="compositionally biased region" description="Low complexity" evidence="2">
    <location>
        <begin position="152"/>
        <end position="196"/>
    </location>
</feature>
<feature type="region of interest" description="Disordered" evidence="2">
    <location>
        <begin position="152"/>
        <end position="198"/>
    </location>
</feature>